<keyword evidence="3" id="KW-0812">Transmembrane</keyword>
<feature type="domain" description="CopC" evidence="5">
    <location>
        <begin position="32"/>
        <end position="128"/>
    </location>
</feature>
<feature type="chain" id="PRO_5030030867" evidence="4">
    <location>
        <begin position="32"/>
        <end position="190"/>
    </location>
</feature>
<dbReference type="GO" id="GO:0005507">
    <property type="term" value="F:copper ion binding"/>
    <property type="evidence" value="ECO:0007669"/>
    <property type="project" value="InterPro"/>
</dbReference>
<name>A0A1L7CM82_CORFL</name>
<dbReference type="EMBL" id="CP009246">
    <property type="protein sequence ID" value="APT86970.1"/>
    <property type="molecule type" value="Genomic_DNA"/>
</dbReference>
<protein>
    <submittedName>
        <fullName evidence="6">Copper resistance protein</fullName>
    </submittedName>
</protein>
<evidence type="ECO:0000256" key="4">
    <source>
        <dbReference type="SAM" id="SignalP"/>
    </source>
</evidence>
<accession>A0A1L7CM82</accession>
<dbReference type="STRING" id="28028.CFLV_07035"/>
<dbReference type="Gene3D" id="2.60.40.1220">
    <property type="match status" value="1"/>
</dbReference>
<proteinExistence type="predicted"/>
<dbReference type="EMBL" id="BJNB01000002">
    <property type="protein sequence ID" value="GEB96797.1"/>
    <property type="molecule type" value="Genomic_DNA"/>
</dbReference>
<dbReference type="GO" id="GO:0046688">
    <property type="term" value="P:response to copper ion"/>
    <property type="evidence" value="ECO:0007669"/>
    <property type="project" value="InterPro"/>
</dbReference>
<keyword evidence="1 4" id="KW-0732">Signal</keyword>
<keyword evidence="2" id="KW-0186">Copper</keyword>
<keyword evidence="8" id="KW-1185">Reference proteome</keyword>
<reference evidence="6 8" key="1">
    <citation type="submission" date="2014-08" db="EMBL/GenBank/DDBJ databases">
        <title>Complete genome sequence of Corynebacterium flavescens OJ8(T)(=DSM 20296(T)), isolated from cheese.</title>
        <authorList>
            <person name="Ruckert C."/>
            <person name="Albersmeier A."/>
            <person name="Winkler A."/>
            <person name="Kalinowski J."/>
        </authorList>
    </citation>
    <scope>NUCLEOTIDE SEQUENCE [LARGE SCALE GENOMIC DNA]</scope>
    <source>
        <strain evidence="6 8">OJ8</strain>
    </source>
</reference>
<dbReference type="AlphaFoldDB" id="A0A1L7CM82"/>
<evidence type="ECO:0000313" key="8">
    <source>
        <dbReference type="Proteomes" id="UP000185479"/>
    </source>
</evidence>
<evidence type="ECO:0000313" key="7">
    <source>
        <dbReference type="EMBL" id="GEB96797.1"/>
    </source>
</evidence>
<sequence>MALSLRSLFRAVTALAAALLLMVGMAPQALAHDSVVGGSVKEGEVLDSFPREITLEFSGIPKEGFITFALTNTDTGEVIFTEEPAADGRELKIETPEGVDPGPGNYQVGFQITSSDGHATRGSITFEVAGASAANDAASASAQPADSGSATADPELSGALKFIIAVGGVLALLAVVAMLFMKFRKNEEEG</sequence>
<dbReference type="PROSITE" id="PS51318">
    <property type="entry name" value="TAT"/>
    <property type="match status" value="1"/>
</dbReference>
<gene>
    <name evidence="7" type="ORF">CFL01nite_02920</name>
    <name evidence="6" type="ORF">CFLV_07035</name>
</gene>
<dbReference type="Pfam" id="PF04234">
    <property type="entry name" value="CopC"/>
    <property type="match status" value="1"/>
</dbReference>
<dbReference type="GeneID" id="82880470"/>
<evidence type="ECO:0000256" key="1">
    <source>
        <dbReference type="ARBA" id="ARBA00022729"/>
    </source>
</evidence>
<evidence type="ECO:0000313" key="9">
    <source>
        <dbReference type="Proteomes" id="UP000315353"/>
    </source>
</evidence>
<reference evidence="7 9" key="2">
    <citation type="submission" date="2019-06" db="EMBL/GenBank/DDBJ databases">
        <title>Whole genome shotgun sequence of Corynebacterium flavescens NBRC 14136.</title>
        <authorList>
            <person name="Hosoyama A."/>
            <person name="Uohara A."/>
            <person name="Ohji S."/>
            <person name="Ichikawa N."/>
        </authorList>
    </citation>
    <scope>NUCLEOTIDE SEQUENCE [LARGE SCALE GENOMIC DNA]</scope>
    <source>
        <strain evidence="7 9">NBRC 14136</strain>
    </source>
</reference>
<dbReference type="InterPro" id="IPR014755">
    <property type="entry name" value="Cu-Rt/internalin_Ig-like"/>
</dbReference>
<evidence type="ECO:0000256" key="2">
    <source>
        <dbReference type="ARBA" id="ARBA00023008"/>
    </source>
</evidence>
<evidence type="ECO:0000259" key="5">
    <source>
        <dbReference type="Pfam" id="PF04234"/>
    </source>
</evidence>
<dbReference type="InterPro" id="IPR014756">
    <property type="entry name" value="Ig_E-set"/>
</dbReference>
<feature type="transmembrane region" description="Helical" evidence="3">
    <location>
        <begin position="162"/>
        <end position="181"/>
    </location>
</feature>
<organism evidence="6 8">
    <name type="scientific">Corynebacterium flavescens</name>
    <dbReference type="NCBI Taxonomy" id="28028"/>
    <lineage>
        <taxon>Bacteria</taxon>
        <taxon>Bacillati</taxon>
        <taxon>Actinomycetota</taxon>
        <taxon>Actinomycetes</taxon>
        <taxon>Mycobacteriales</taxon>
        <taxon>Corynebacteriaceae</taxon>
        <taxon>Corynebacterium</taxon>
    </lineage>
</organism>
<keyword evidence="3" id="KW-1133">Transmembrane helix</keyword>
<dbReference type="Proteomes" id="UP000185479">
    <property type="component" value="Chromosome"/>
</dbReference>
<dbReference type="Proteomes" id="UP000315353">
    <property type="component" value="Unassembled WGS sequence"/>
</dbReference>
<dbReference type="RefSeq" id="WP_075729923.1">
    <property type="nucleotide sequence ID" value="NZ_BJNB01000002.1"/>
</dbReference>
<keyword evidence="3" id="KW-0472">Membrane</keyword>
<dbReference type="SUPFAM" id="SSF81296">
    <property type="entry name" value="E set domains"/>
    <property type="match status" value="1"/>
</dbReference>
<dbReference type="KEGG" id="cfc:CFLV_07035"/>
<evidence type="ECO:0000256" key="3">
    <source>
        <dbReference type="SAM" id="Phobius"/>
    </source>
</evidence>
<dbReference type="InterPro" id="IPR006311">
    <property type="entry name" value="TAT_signal"/>
</dbReference>
<evidence type="ECO:0000313" key="6">
    <source>
        <dbReference type="EMBL" id="APT86970.1"/>
    </source>
</evidence>
<dbReference type="InterPro" id="IPR007348">
    <property type="entry name" value="CopC_dom"/>
</dbReference>
<feature type="signal peptide" evidence="4">
    <location>
        <begin position="1"/>
        <end position="31"/>
    </location>
</feature>
<dbReference type="GO" id="GO:0042597">
    <property type="term" value="C:periplasmic space"/>
    <property type="evidence" value="ECO:0007669"/>
    <property type="project" value="InterPro"/>
</dbReference>